<proteinExistence type="predicted"/>
<evidence type="ECO:0000256" key="1">
    <source>
        <dbReference type="PROSITE-ProRule" id="PRU00024"/>
    </source>
</evidence>
<dbReference type="OrthoDB" id="10362089at2759"/>
<evidence type="ECO:0000313" key="3">
    <source>
        <dbReference type="EMBL" id="CAG2221963.1"/>
    </source>
</evidence>
<evidence type="ECO:0000259" key="2">
    <source>
        <dbReference type="PROSITE" id="PS50119"/>
    </source>
</evidence>
<keyword evidence="1" id="KW-0479">Metal-binding</keyword>
<organism evidence="3 4">
    <name type="scientific">Mytilus edulis</name>
    <name type="common">Blue mussel</name>
    <dbReference type="NCBI Taxonomy" id="6550"/>
    <lineage>
        <taxon>Eukaryota</taxon>
        <taxon>Metazoa</taxon>
        <taxon>Spiralia</taxon>
        <taxon>Lophotrochozoa</taxon>
        <taxon>Mollusca</taxon>
        <taxon>Bivalvia</taxon>
        <taxon>Autobranchia</taxon>
        <taxon>Pteriomorphia</taxon>
        <taxon>Mytilida</taxon>
        <taxon>Mytiloidea</taxon>
        <taxon>Mytilidae</taxon>
        <taxon>Mytilinae</taxon>
        <taxon>Mytilus</taxon>
    </lineage>
</organism>
<protein>
    <recommendedName>
        <fullName evidence="2">B box-type domain-containing protein</fullName>
    </recommendedName>
</protein>
<dbReference type="GO" id="GO:0008270">
    <property type="term" value="F:zinc ion binding"/>
    <property type="evidence" value="ECO:0007669"/>
    <property type="project" value="UniProtKB-KW"/>
</dbReference>
<feature type="domain" description="B box-type" evidence="2">
    <location>
        <begin position="1"/>
        <end position="28"/>
    </location>
</feature>
<keyword evidence="1" id="KW-0862">Zinc</keyword>
<reference evidence="3" key="1">
    <citation type="submission" date="2021-03" db="EMBL/GenBank/DDBJ databases">
        <authorList>
            <person name="Bekaert M."/>
        </authorList>
    </citation>
    <scope>NUCLEOTIDE SEQUENCE</scope>
</reference>
<dbReference type="AlphaFoldDB" id="A0A8S3SPM9"/>
<accession>A0A8S3SPM9</accession>
<dbReference type="Proteomes" id="UP000683360">
    <property type="component" value="Unassembled WGS sequence"/>
</dbReference>
<dbReference type="Gene3D" id="3.30.160.60">
    <property type="entry name" value="Classic Zinc Finger"/>
    <property type="match status" value="1"/>
</dbReference>
<dbReference type="PROSITE" id="PS50119">
    <property type="entry name" value="ZF_BBOX"/>
    <property type="match status" value="1"/>
</dbReference>
<dbReference type="SUPFAM" id="SSF57845">
    <property type="entry name" value="B-box zinc-binding domain"/>
    <property type="match status" value="1"/>
</dbReference>
<dbReference type="Pfam" id="PF00643">
    <property type="entry name" value="zf-B_box"/>
    <property type="match status" value="1"/>
</dbReference>
<gene>
    <name evidence="3" type="ORF">MEDL_35321</name>
</gene>
<name>A0A8S3SPM9_MYTED</name>
<keyword evidence="4" id="KW-1185">Reference proteome</keyword>
<dbReference type="EMBL" id="CAJPWZ010001710">
    <property type="protein sequence ID" value="CAG2221963.1"/>
    <property type="molecule type" value="Genomic_DNA"/>
</dbReference>
<keyword evidence="1" id="KW-0863">Zinc-finger</keyword>
<dbReference type="InterPro" id="IPR000315">
    <property type="entry name" value="Znf_B-box"/>
</dbReference>
<comment type="caution">
    <text evidence="3">The sequence shown here is derived from an EMBL/GenBank/DDBJ whole genome shotgun (WGS) entry which is preliminary data.</text>
</comment>
<evidence type="ECO:0000313" key="4">
    <source>
        <dbReference type="Proteomes" id="UP000683360"/>
    </source>
</evidence>
<sequence>MFYCIDCDTPVCRICSVENHSRHFMTDLTESTKKLRSELVKDIESKVTTSRDNERKIEKETKTYREEVKAVIKTITEEGNYWKELIDEKIDNFVKLVQKEEQKVLQNMSALTKDYRAVVENCQQWHKNIKEMETLADVLLLHKLKQLKIDVDNTDLKQVP</sequence>